<sequence length="644" mass="74432">MEYREILDKWAKYTNYDPNQSTFNLANYSYELHKVNERIKSIIQLYDRTGALAVIQAKIMFKFILKKTSFNMLRYMQNPGALDEDKEMWGMFHSLEVSAAENTYIEAINKLSDEVIGKTLIGERNDEQVLDELFEATDVVMKSLEGCNKDLFIKGGRVLPIMKISTHIHLFETLAQCLTAFEVAEDGLYLVYINCGGTADGYFGFLLKNNSNLLFINERINEAYSGQHQNTRNNRWAENKKYELFPYDFIFNYTEHDYKGYATKHLINEDKLAFFELGPKAYLPIIIAMIMLSKQYIGETLDLPIKYVDILLPSNINKIPAGTENALILPENSALIASHKAIDLSFDLKKIMSGEYAEEFHHNSNKDYRETGHFTNRNQLLVDLWGQGFSYDPATLYETNSVLRLTNSASDSEKIPPEFIGTRDRIRLQGYYQIRKQLADYIRDRIHDAWVAYGKTPAVIDWYISNIKNNFEKIEMLVAAEYLRIKEGGEALGQSWRWGDSQKIDIYYVEQKYPAVYRSIILNKEKKNGRYYSNEYLCNHTGAISNIFFTFAPKDWTQLELLCGCEVPKVVKGWLERGHRGDGNSILDATDLVTEVGTPFEERESEKYESLYGDSNVYFNFAFSIGYSKRGLNQILKKYGVSKR</sequence>
<name>A0A1M7UUA6_9FIRM</name>
<dbReference type="EMBL" id="FRDN01000017">
    <property type="protein sequence ID" value="SHN86530.1"/>
    <property type="molecule type" value="Genomic_DNA"/>
</dbReference>
<evidence type="ECO:0000313" key="1">
    <source>
        <dbReference type="EMBL" id="SHN86530.1"/>
    </source>
</evidence>
<keyword evidence="2" id="KW-1185">Reference proteome</keyword>
<accession>A0A1M7UUA6</accession>
<gene>
    <name evidence="1" type="ORF">SAMN02745215_04656</name>
</gene>
<dbReference type="STRING" id="1121395.SAMN02745215_04656"/>
<proteinExistence type="predicted"/>
<organism evidence="1 2">
    <name type="scientific">Desulfitobacterium chlororespirans DSM 11544</name>
    <dbReference type="NCBI Taxonomy" id="1121395"/>
    <lineage>
        <taxon>Bacteria</taxon>
        <taxon>Bacillati</taxon>
        <taxon>Bacillota</taxon>
        <taxon>Clostridia</taxon>
        <taxon>Eubacteriales</taxon>
        <taxon>Desulfitobacteriaceae</taxon>
        <taxon>Desulfitobacterium</taxon>
    </lineage>
</organism>
<dbReference type="RefSeq" id="WP_072774767.1">
    <property type="nucleotide sequence ID" value="NZ_FRDN01000017.1"/>
</dbReference>
<evidence type="ECO:0000313" key="2">
    <source>
        <dbReference type="Proteomes" id="UP000184010"/>
    </source>
</evidence>
<protein>
    <submittedName>
        <fullName evidence="1">Uncharacterized protein</fullName>
    </submittedName>
</protein>
<reference evidence="2" key="1">
    <citation type="submission" date="2016-12" db="EMBL/GenBank/DDBJ databases">
        <authorList>
            <person name="Varghese N."/>
            <person name="Submissions S."/>
        </authorList>
    </citation>
    <scope>NUCLEOTIDE SEQUENCE [LARGE SCALE GENOMIC DNA]</scope>
    <source>
        <strain evidence="2">DSM 11544</strain>
    </source>
</reference>
<dbReference type="Proteomes" id="UP000184010">
    <property type="component" value="Unassembled WGS sequence"/>
</dbReference>
<dbReference type="AlphaFoldDB" id="A0A1M7UUA6"/>